<dbReference type="STRING" id="338966.Ppro_2885"/>
<dbReference type="HOGENOM" id="CLU_108696_21_2_7"/>
<dbReference type="Gene3D" id="1.10.1200.10">
    <property type="entry name" value="ACP-like"/>
    <property type="match status" value="1"/>
</dbReference>
<keyword evidence="2" id="KW-1185">Reference proteome</keyword>
<dbReference type="Proteomes" id="UP000006732">
    <property type="component" value="Chromosome"/>
</dbReference>
<accession>A1AT12</accession>
<dbReference type="EMBL" id="CP000482">
    <property type="protein sequence ID" value="ABL00483.1"/>
    <property type="molecule type" value="Genomic_DNA"/>
</dbReference>
<dbReference type="KEGG" id="ppd:Ppro_2885"/>
<evidence type="ECO:0000313" key="2">
    <source>
        <dbReference type="Proteomes" id="UP000006732"/>
    </source>
</evidence>
<dbReference type="SUPFAM" id="SSF47336">
    <property type="entry name" value="ACP-like"/>
    <property type="match status" value="1"/>
</dbReference>
<gene>
    <name evidence="1" type="ordered locus">Ppro_2885</name>
</gene>
<proteinExistence type="predicted"/>
<protein>
    <recommendedName>
        <fullName evidence="3">Carrier domain-containing protein</fullName>
    </recommendedName>
</protein>
<evidence type="ECO:0008006" key="3">
    <source>
        <dbReference type="Google" id="ProtNLM"/>
    </source>
</evidence>
<dbReference type="RefSeq" id="WP_011736718.1">
    <property type="nucleotide sequence ID" value="NC_008609.1"/>
</dbReference>
<evidence type="ECO:0000313" key="1">
    <source>
        <dbReference type="EMBL" id="ABL00483.1"/>
    </source>
</evidence>
<name>A1AT12_PELPD</name>
<dbReference type="InterPro" id="IPR036736">
    <property type="entry name" value="ACP-like_sf"/>
</dbReference>
<reference evidence="1 2" key="1">
    <citation type="submission" date="2006-10" db="EMBL/GenBank/DDBJ databases">
        <title>Complete sequence of chromosome of Pelobacter propionicus DSM 2379.</title>
        <authorList>
            <consortium name="US DOE Joint Genome Institute"/>
            <person name="Copeland A."/>
            <person name="Lucas S."/>
            <person name="Lapidus A."/>
            <person name="Barry K."/>
            <person name="Detter J.C."/>
            <person name="Glavina del Rio T."/>
            <person name="Hammon N."/>
            <person name="Israni S."/>
            <person name="Dalin E."/>
            <person name="Tice H."/>
            <person name="Pitluck S."/>
            <person name="Saunders E."/>
            <person name="Brettin T."/>
            <person name="Bruce D."/>
            <person name="Han C."/>
            <person name="Tapia R."/>
            <person name="Schmutz J."/>
            <person name="Larimer F."/>
            <person name="Land M."/>
            <person name="Hauser L."/>
            <person name="Kyrpides N."/>
            <person name="Kim E."/>
            <person name="Lovley D."/>
            <person name="Richardson P."/>
        </authorList>
    </citation>
    <scope>NUCLEOTIDE SEQUENCE [LARGE SCALE GENOMIC DNA]</scope>
    <source>
        <strain evidence="2">DSM 2379 / NBRC 103807 / OttBd1</strain>
    </source>
</reference>
<dbReference type="eggNOG" id="COG0236">
    <property type="taxonomic scope" value="Bacteria"/>
</dbReference>
<organism evidence="1 2">
    <name type="scientific">Pelobacter propionicus (strain DSM 2379 / NBRC 103807 / OttBd1)</name>
    <dbReference type="NCBI Taxonomy" id="338966"/>
    <lineage>
        <taxon>Bacteria</taxon>
        <taxon>Pseudomonadati</taxon>
        <taxon>Thermodesulfobacteriota</taxon>
        <taxon>Desulfuromonadia</taxon>
        <taxon>Desulfuromonadales</taxon>
        <taxon>Desulfuromonadaceae</taxon>
        <taxon>Pelobacter</taxon>
    </lineage>
</organism>
<dbReference type="AlphaFoldDB" id="A1AT12"/>
<sequence>MDVTEELKKLIQSIGIDSQVVDTINPEWPLAGHVLDSLAYTAFVEAVESRFGFTMLDRYSLRVTSLNEFAGLVTDLLREQAGT</sequence>